<evidence type="ECO:0008006" key="4">
    <source>
        <dbReference type="Google" id="ProtNLM"/>
    </source>
</evidence>
<keyword evidence="3" id="KW-1185">Reference proteome</keyword>
<dbReference type="InterPro" id="IPR009057">
    <property type="entry name" value="Homeodomain-like_sf"/>
</dbReference>
<feature type="region of interest" description="Disordered" evidence="1">
    <location>
        <begin position="162"/>
        <end position="201"/>
    </location>
</feature>
<protein>
    <recommendedName>
        <fullName evidence="4">Transposase</fullName>
    </recommendedName>
</protein>
<organism evidence="2 3">
    <name type="scientific">Dictyobacter formicarum</name>
    <dbReference type="NCBI Taxonomy" id="2778368"/>
    <lineage>
        <taxon>Bacteria</taxon>
        <taxon>Bacillati</taxon>
        <taxon>Chloroflexota</taxon>
        <taxon>Ktedonobacteria</taxon>
        <taxon>Ktedonobacterales</taxon>
        <taxon>Dictyobacteraceae</taxon>
        <taxon>Dictyobacter</taxon>
    </lineage>
</organism>
<feature type="compositionally biased region" description="Basic and acidic residues" evidence="1">
    <location>
        <begin position="168"/>
        <end position="180"/>
    </location>
</feature>
<dbReference type="EMBL" id="BNJJ01000037">
    <property type="protein sequence ID" value="GHO89462.1"/>
    <property type="molecule type" value="Genomic_DNA"/>
</dbReference>
<sequence>MPKHLQARAAEDEREERQVRKLAGSYHAPADWKFHAQMVVESWAGKTPQEIAATLSCHPRTVRIHLNRFNVQGINGLGMWEGAGRKPRLTELERSRILALVKQPPPGKLQRYVETLEARDETGSAQWSLDALTEAAPAAGIQVARSQIRRIYLHEGKRWRHTHSWGTSDDKDFAPKERRSSPTTPSRQRDRRPSAPTNLDR</sequence>
<dbReference type="Proteomes" id="UP000635565">
    <property type="component" value="Unassembled WGS sequence"/>
</dbReference>
<dbReference type="RefSeq" id="WP_236023222.1">
    <property type="nucleotide sequence ID" value="NZ_BNJJ01000037.1"/>
</dbReference>
<dbReference type="Pfam" id="PF13384">
    <property type="entry name" value="HTH_23"/>
    <property type="match status" value="1"/>
</dbReference>
<evidence type="ECO:0000313" key="2">
    <source>
        <dbReference type="EMBL" id="GHO89462.1"/>
    </source>
</evidence>
<accession>A0ABQ3VT48</accession>
<feature type="compositionally biased region" description="Basic and acidic residues" evidence="1">
    <location>
        <begin position="187"/>
        <end position="201"/>
    </location>
</feature>
<comment type="caution">
    <text evidence="2">The sequence shown here is derived from an EMBL/GenBank/DDBJ whole genome shotgun (WGS) entry which is preliminary data.</text>
</comment>
<name>A0ABQ3VT48_9CHLR</name>
<gene>
    <name evidence="2" type="ORF">KSZ_74680</name>
</gene>
<reference evidence="2 3" key="1">
    <citation type="journal article" date="2021" name="Int. J. Syst. Evol. Microbiol.">
        <title>Reticulibacter mediterranei gen. nov., sp. nov., within the new family Reticulibacteraceae fam. nov., and Ktedonospora formicarum gen. nov., sp. nov., Ktedonobacter robiniae sp. nov., Dictyobacter formicarum sp. nov. and Dictyobacter arantiisoli sp. nov., belonging to the class Ktedonobacteria.</title>
        <authorList>
            <person name="Yabe S."/>
            <person name="Zheng Y."/>
            <person name="Wang C.M."/>
            <person name="Sakai Y."/>
            <person name="Abe K."/>
            <person name="Yokota A."/>
            <person name="Donadio S."/>
            <person name="Cavaletti L."/>
            <person name="Monciardini P."/>
        </authorList>
    </citation>
    <scope>NUCLEOTIDE SEQUENCE [LARGE SCALE GENOMIC DNA]</scope>
    <source>
        <strain evidence="2 3">SOSP1-9</strain>
    </source>
</reference>
<evidence type="ECO:0000256" key="1">
    <source>
        <dbReference type="SAM" id="MobiDB-lite"/>
    </source>
</evidence>
<dbReference type="SUPFAM" id="SSF46689">
    <property type="entry name" value="Homeodomain-like"/>
    <property type="match status" value="1"/>
</dbReference>
<proteinExistence type="predicted"/>
<evidence type="ECO:0000313" key="3">
    <source>
        <dbReference type="Proteomes" id="UP000635565"/>
    </source>
</evidence>